<evidence type="ECO:0000256" key="6">
    <source>
        <dbReference type="ARBA" id="ARBA00047628"/>
    </source>
</evidence>
<gene>
    <name evidence="8" type="ORF">LMG9964_00555</name>
</gene>
<dbReference type="PIRSF" id="PIRSF015957">
    <property type="entry name" value="UCP015957"/>
    <property type="match status" value="1"/>
</dbReference>
<dbReference type="GeneID" id="27799284"/>
<comment type="function">
    <text evidence="1">Catalyzes the formation of 4-(hydroxymethyl)-2-furancarboxaldehyde phosphate (4-HFC-P) from two molecules of glyceraldehyde-3-P (GA-3-P).</text>
</comment>
<feature type="active site" description="Proton acceptor" evidence="7">
    <location>
        <position position="90"/>
    </location>
</feature>
<dbReference type="Proteomes" id="UP000494102">
    <property type="component" value="Unassembled WGS sequence"/>
</dbReference>
<dbReference type="InterPro" id="IPR007565">
    <property type="entry name" value="4HFCP_synth"/>
</dbReference>
<keyword evidence="3" id="KW-0456">Lyase</keyword>
<evidence type="ECO:0000256" key="5">
    <source>
        <dbReference type="ARBA" id="ARBA00032523"/>
    </source>
</evidence>
<dbReference type="SUPFAM" id="SSF51395">
    <property type="entry name" value="FMN-linked oxidoreductases"/>
    <property type="match status" value="1"/>
</dbReference>
<protein>
    <recommendedName>
        <fullName evidence="2">(5-formylfuran-3-yl)methyl phosphate synthase</fullName>
        <ecNumber evidence="2">4.2.3.153</ecNumber>
    </recommendedName>
    <alternativeName>
        <fullName evidence="5">4-(hydroxymethyl)-2-furancarboxaldehyde-phosphate synthase</fullName>
    </alternativeName>
</protein>
<evidence type="ECO:0000256" key="3">
    <source>
        <dbReference type="ARBA" id="ARBA00023239"/>
    </source>
</evidence>
<evidence type="ECO:0000256" key="2">
    <source>
        <dbReference type="ARBA" id="ARBA00012553"/>
    </source>
</evidence>
<evidence type="ECO:0000256" key="4">
    <source>
        <dbReference type="ARBA" id="ARBA00023270"/>
    </source>
</evidence>
<accession>A0A6J5JXP7</accession>
<feature type="active site" description="Schiff-base intermediate with substrate" evidence="7">
    <location>
        <position position="28"/>
    </location>
</feature>
<evidence type="ECO:0000313" key="8">
    <source>
        <dbReference type="EMBL" id="CAB4046923.1"/>
    </source>
</evidence>
<dbReference type="NCBIfam" id="NF002574">
    <property type="entry name" value="PRK02227.1-2"/>
    <property type="match status" value="1"/>
</dbReference>
<evidence type="ECO:0000313" key="9">
    <source>
        <dbReference type="Proteomes" id="UP000494102"/>
    </source>
</evidence>
<proteinExistence type="predicted"/>
<organism evidence="8 9">
    <name type="scientific">Paraburkholderia phenoliruptrix</name>
    <dbReference type="NCBI Taxonomy" id="252970"/>
    <lineage>
        <taxon>Bacteria</taxon>
        <taxon>Pseudomonadati</taxon>
        <taxon>Pseudomonadota</taxon>
        <taxon>Betaproteobacteria</taxon>
        <taxon>Burkholderiales</taxon>
        <taxon>Burkholderiaceae</taxon>
        <taxon>Paraburkholderia</taxon>
    </lineage>
</organism>
<dbReference type="RefSeq" id="WP_014972039.1">
    <property type="nucleotide sequence ID" value="NZ_CADILN010000001.1"/>
</dbReference>
<name>A0A6J5JXP7_9BURK</name>
<comment type="catalytic activity">
    <reaction evidence="6">
        <text>2 D-glyceraldehyde 3-phosphate = 4-(hydroxymethyl)-2-furancarboxaldehyde phosphate + phosphate + 2 H2O</text>
        <dbReference type="Rhea" id="RHEA:43536"/>
        <dbReference type="ChEBI" id="CHEBI:15377"/>
        <dbReference type="ChEBI" id="CHEBI:43474"/>
        <dbReference type="ChEBI" id="CHEBI:59776"/>
        <dbReference type="ChEBI" id="CHEBI:83407"/>
        <dbReference type="EC" id="4.2.3.153"/>
    </reaction>
</comment>
<dbReference type="EMBL" id="CADILN010000001">
    <property type="protein sequence ID" value="CAB4046923.1"/>
    <property type="molecule type" value="Genomic_DNA"/>
</dbReference>
<sequence length="248" mass="25559">MTALLASVRSHDEALDAARAGADLIDLKEPNTGALGGVSPGDIARIVRELRARYPVKPISATIGDLPPEALDDIAARVIDVSDTGVDYVKVGVTPGPGARRCLEQLATLPATVVPVLLCDGGMDGELVEHAVSLGFAGLMFDTSAKDGSTLFDHVDGDSLARWLRLARVRGAMGGLAGSLGWAQLPQIRALAPDVAGFRTALCVDGRRSRLDPERVAQWAQALHSRAGGVRAGGSATGSVATGSAIPV</sequence>
<dbReference type="Pfam" id="PF04476">
    <property type="entry name" value="4HFCP_synth"/>
    <property type="match status" value="1"/>
</dbReference>
<dbReference type="EC" id="4.2.3.153" evidence="2"/>
<dbReference type="GO" id="GO:0016829">
    <property type="term" value="F:lyase activity"/>
    <property type="evidence" value="ECO:0007669"/>
    <property type="project" value="UniProtKB-KW"/>
</dbReference>
<evidence type="ECO:0000256" key="7">
    <source>
        <dbReference type="PIRSR" id="PIRSR015957-1"/>
    </source>
</evidence>
<reference evidence="8 9" key="1">
    <citation type="submission" date="2020-04" db="EMBL/GenBank/DDBJ databases">
        <authorList>
            <person name="De Canck E."/>
        </authorList>
    </citation>
    <scope>NUCLEOTIDE SEQUENCE [LARGE SCALE GENOMIC DNA]</scope>
    <source>
        <strain evidence="8 9">LMG 9964</strain>
    </source>
</reference>
<keyword evidence="4" id="KW-0704">Schiff base</keyword>
<evidence type="ECO:0000256" key="1">
    <source>
        <dbReference type="ARBA" id="ARBA00003810"/>
    </source>
</evidence>
<dbReference type="AlphaFoldDB" id="A0A6J5JXP7"/>